<dbReference type="EC" id="2.7.13.3" evidence="2"/>
<keyword evidence="5" id="KW-1185">Reference proteome</keyword>
<gene>
    <name evidence="4" type="ORF">HNO88_000226</name>
</gene>
<keyword evidence="4" id="KW-0808">Transferase</keyword>
<accession>A0A7W7K727</accession>
<evidence type="ECO:0000256" key="1">
    <source>
        <dbReference type="ARBA" id="ARBA00000085"/>
    </source>
</evidence>
<feature type="domain" description="Signal transduction histidine kinase dimerisation/phosphoacceptor" evidence="3">
    <location>
        <begin position="342"/>
        <end position="410"/>
    </location>
</feature>
<dbReference type="CDD" id="cd00082">
    <property type="entry name" value="HisKA"/>
    <property type="match status" value="1"/>
</dbReference>
<name>A0A7W7K727_9SPHN</name>
<dbReference type="InterPro" id="IPR003661">
    <property type="entry name" value="HisK_dim/P_dom"/>
</dbReference>
<sequence>MKRRRARIGSRERRKDLMHFDDRLATVLQMPVQGPAMARIQWRQLLDLLARDEQRMEHSEALDAAFVRLDQLSGRIPEDERVAILREPMMRIANPELVEHLASAKPAVAIAAIAAADLSDADWLELIPALPVQARGILRHRQGFSPAITALLDRLGIGDRGLPGARGSAVPERSGRPELVVLEGGGGLARAPVQEAAGGAGIGAIVRRIEEFRKARAGSEVTSDFDETSSEGLGLARATVRAVDFATDPAGRIDWAEGVLGSSLVGTLLAGLGADPAALGQALRLRQPLRKFVVALPGAPDLAGEWRIDALPQFAPADGRFIGYAGRLRRFPAPSQPTPQDTEGDSMRQVLHELRTPANAIQIAAEIIQQQLYGPAPHEYRALAASIAGDTAQILAGFDELDRLVKLENGSQVPASGNCDLAVIVEETVARLQAWTGPRGGGFVLPESAPSLPVGIDGEEVARLVWRLLAGLVGLTAPGEALSLDLTYVGAQAVLTVHMPPAMVERMDVAAASGQPLDANRSLSSGMFGIGFTLRLAAAEAAAAGGALRRVARTLQLALPCLTPAASRHTHA</sequence>
<dbReference type="SMART" id="SM00388">
    <property type="entry name" value="HisKA"/>
    <property type="match status" value="1"/>
</dbReference>
<evidence type="ECO:0000313" key="5">
    <source>
        <dbReference type="Proteomes" id="UP000555448"/>
    </source>
</evidence>
<protein>
    <recommendedName>
        <fullName evidence="2">histidine kinase</fullName>
        <ecNumber evidence="2">2.7.13.3</ecNumber>
    </recommendedName>
</protein>
<organism evidence="4 5">
    <name type="scientific">Novosphingobium chloroacetimidivorans</name>
    <dbReference type="NCBI Taxonomy" id="1428314"/>
    <lineage>
        <taxon>Bacteria</taxon>
        <taxon>Pseudomonadati</taxon>
        <taxon>Pseudomonadota</taxon>
        <taxon>Alphaproteobacteria</taxon>
        <taxon>Sphingomonadales</taxon>
        <taxon>Sphingomonadaceae</taxon>
        <taxon>Novosphingobium</taxon>
    </lineage>
</organism>
<proteinExistence type="predicted"/>
<reference evidence="4 5" key="1">
    <citation type="submission" date="2020-08" db="EMBL/GenBank/DDBJ databases">
        <title>Functional genomics of gut bacteria from endangered species of beetles.</title>
        <authorList>
            <person name="Carlos-Shanley C."/>
        </authorList>
    </citation>
    <scope>NUCLEOTIDE SEQUENCE [LARGE SCALE GENOMIC DNA]</scope>
    <source>
        <strain evidence="4 5">S00245</strain>
    </source>
</reference>
<dbReference type="InterPro" id="IPR036097">
    <property type="entry name" value="HisK_dim/P_sf"/>
</dbReference>
<evidence type="ECO:0000256" key="2">
    <source>
        <dbReference type="ARBA" id="ARBA00012438"/>
    </source>
</evidence>
<dbReference type="RefSeq" id="WP_312856970.1">
    <property type="nucleotide sequence ID" value="NZ_JACHLR010000001.1"/>
</dbReference>
<dbReference type="AlphaFoldDB" id="A0A7W7K727"/>
<comment type="catalytic activity">
    <reaction evidence="1">
        <text>ATP + protein L-histidine = ADP + protein N-phospho-L-histidine.</text>
        <dbReference type="EC" id="2.7.13.3"/>
    </reaction>
</comment>
<dbReference type="SUPFAM" id="SSF47384">
    <property type="entry name" value="Homodimeric domain of signal transducing histidine kinase"/>
    <property type="match status" value="1"/>
</dbReference>
<dbReference type="EMBL" id="JACHLR010000001">
    <property type="protein sequence ID" value="MBB4856929.1"/>
    <property type="molecule type" value="Genomic_DNA"/>
</dbReference>
<evidence type="ECO:0000313" key="4">
    <source>
        <dbReference type="EMBL" id="MBB4856929.1"/>
    </source>
</evidence>
<evidence type="ECO:0000259" key="3">
    <source>
        <dbReference type="SMART" id="SM00388"/>
    </source>
</evidence>
<dbReference type="GO" id="GO:0000155">
    <property type="term" value="F:phosphorelay sensor kinase activity"/>
    <property type="evidence" value="ECO:0007669"/>
    <property type="project" value="InterPro"/>
</dbReference>
<comment type="caution">
    <text evidence="4">The sequence shown here is derived from an EMBL/GenBank/DDBJ whole genome shotgun (WGS) entry which is preliminary data.</text>
</comment>
<dbReference type="Proteomes" id="UP000555448">
    <property type="component" value="Unassembled WGS sequence"/>
</dbReference>
<keyword evidence="4" id="KW-0418">Kinase</keyword>